<keyword evidence="3" id="KW-0689">Ribosomal protein</keyword>
<gene>
    <name evidence="3" type="ORF">K431DRAFT_285932</name>
</gene>
<dbReference type="OrthoDB" id="18529at2759"/>
<reference evidence="3" key="1">
    <citation type="journal article" date="2020" name="Stud. Mycol.">
        <title>101 Dothideomycetes genomes: a test case for predicting lifestyles and emergence of pathogens.</title>
        <authorList>
            <person name="Haridas S."/>
            <person name="Albert R."/>
            <person name="Binder M."/>
            <person name="Bloem J."/>
            <person name="Labutti K."/>
            <person name="Salamov A."/>
            <person name="Andreopoulos B."/>
            <person name="Baker S."/>
            <person name="Barry K."/>
            <person name="Bills G."/>
            <person name="Bluhm B."/>
            <person name="Cannon C."/>
            <person name="Castanera R."/>
            <person name="Culley D."/>
            <person name="Daum C."/>
            <person name="Ezra D."/>
            <person name="Gonzalez J."/>
            <person name="Henrissat B."/>
            <person name="Kuo A."/>
            <person name="Liang C."/>
            <person name="Lipzen A."/>
            <person name="Lutzoni F."/>
            <person name="Magnuson J."/>
            <person name="Mondo S."/>
            <person name="Nolan M."/>
            <person name="Ohm R."/>
            <person name="Pangilinan J."/>
            <person name="Park H.-J."/>
            <person name="Ramirez L."/>
            <person name="Alfaro M."/>
            <person name="Sun H."/>
            <person name="Tritt A."/>
            <person name="Yoshinaga Y."/>
            <person name="Zwiers L.-H."/>
            <person name="Turgeon B."/>
            <person name="Goodwin S."/>
            <person name="Spatafora J."/>
            <person name="Crous P."/>
            <person name="Grigoriev I."/>
        </authorList>
    </citation>
    <scope>NUCLEOTIDE SEQUENCE</scope>
    <source>
        <strain evidence="3">CBS 116435</strain>
    </source>
</reference>
<evidence type="ECO:0000313" key="4">
    <source>
        <dbReference type="Proteomes" id="UP000799441"/>
    </source>
</evidence>
<keyword evidence="3" id="KW-0687">Ribonucleoprotein</keyword>
<comment type="caution">
    <text evidence="3">The sequence shown here is derived from an EMBL/GenBank/DDBJ whole genome shotgun (WGS) entry which is preliminary data.</text>
</comment>
<feature type="compositionally biased region" description="Low complexity" evidence="1">
    <location>
        <begin position="41"/>
        <end position="54"/>
    </location>
</feature>
<feature type="compositionally biased region" description="Polar residues" evidence="1">
    <location>
        <begin position="55"/>
        <end position="65"/>
    </location>
</feature>
<dbReference type="InterPro" id="IPR037507">
    <property type="entry name" value="Ribosomal_mL59"/>
</dbReference>
<evidence type="ECO:0000256" key="1">
    <source>
        <dbReference type="SAM" id="MobiDB-lite"/>
    </source>
</evidence>
<name>A0A9P4Q8E6_9PEZI</name>
<dbReference type="GO" id="GO:0003735">
    <property type="term" value="F:structural constituent of ribosome"/>
    <property type="evidence" value="ECO:0007669"/>
    <property type="project" value="InterPro"/>
</dbReference>
<dbReference type="AlphaFoldDB" id="A0A9P4Q8E6"/>
<dbReference type="Proteomes" id="UP000799441">
    <property type="component" value="Unassembled WGS sequence"/>
</dbReference>
<dbReference type="PANTHER" id="PTHR28041">
    <property type="entry name" value="54S RIBOSOMAL PROTEIN L25, MITOCHONDRIAL"/>
    <property type="match status" value="1"/>
</dbReference>
<dbReference type="Pfam" id="PF18126">
    <property type="entry name" value="Mitoc_mL59"/>
    <property type="match status" value="1"/>
</dbReference>
<dbReference type="GO" id="GO:0005762">
    <property type="term" value="C:mitochondrial large ribosomal subunit"/>
    <property type="evidence" value="ECO:0007669"/>
    <property type="project" value="InterPro"/>
</dbReference>
<feature type="domain" description="Large ribosomal subunit protein mL59" evidence="2">
    <location>
        <begin position="20"/>
        <end position="178"/>
    </location>
</feature>
<keyword evidence="4" id="KW-1185">Reference proteome</keyword>
<sequence>MAAISGAAVQYRQLAQSLPPRLLNFFQRYPGSLASGSKTQSPTTITIASNTSSSDPNEGASTTVTELAPSETNEKKNPFLAWRNPRTGNWHSPSISLRRQATLYKLAQEHGVLSLMPEGPKHPEVKLRNRIERGLRVQGTGEGNKVKGKLWERTLKGRLEQRRKAMEGMPELIRHWKQRGHGRGWKKWPK</sequence>
<evidence type="ECO:0000313" key="3">
    <source>
        <dbReference type="EMBL" id="KAF2720266.1"/>
    </source>
</evidence>
<protein>
    <submittedName>
        <fullName evidence="3">60S ribosomal protein</fullName>
    </submittedName>
</protein>
<organism evidence="3 4">
    <name type="scientific">Polychaeton citri CBS 116435</name>
    <dbReference type="NCBI Taxonomy" id="1314669"/>
    <lineage>
        <taxon>Eukaryota</taxon>
        <taxon>Fungi</taxon>
        <taxon>Dikarya</taxon>
        <taxon>Ascomycota</taxon>
        <taxon>Pezizomycotina</taxon>
        <taxon>Dothideomycetes</taxon>
        <taxon>Dothideomycetidae</taxon>
        <taxon>Capnodiales</taxon>
        <taxon>Capnodiaceae</taxon>
        <taxon>Polychaeton</taxon>
    </lineage>
</organism>
<feature type="region of interest" description="Disordered" evidence="1">
    <location>
        <begin position="33"/>
        <end position="74"/>
    </location>
</feature>
<accession>A0A9P4Q8E6</accession>
<dbReference type="PANTHER" id="PTHR28041:SF1">
    <property type="entry name" value="LARGE RIBOSOMAL SUBUNIT PROTEIN ML59"/>
    <property type="match status" value="1"/>
</dbReference>
<proteinExistence type="predicted"/>
<dbReference type="EMBL" id="MU003801">
    <property type="protein sequence ID" value="KAF2720266.1"/>
    <property type="molecule type" value="Genomic_DNA"/>
</dbReference>
<dbReference type="InterPro" id="IPR040922">
    <property type="entry name" value="Ribosomal_mL59_dom"/>
</dbReference>
<evidence type="ECO:0000259" key="2">
    <source>
        <dbReference type="Pfam" id="PF18126"/>
    </source>
</evidence>